<keyword evidence="3" id="KW-1185">Reference proteome</keyword>
<feature type="region of interest" description="Disordered" evidence="1">
    <location>
        <begin position="55"/>
        <end position="84"/>
    </location>
</feature>
<evidence type="ECO:0000256" key="1">
    <source>
        <dbReference type="SAM" id="MobiDB-lite"/>
    </source>
</evidence>
<reference evidence="2" key="1">
    <citation type="submission" date="2016-03" db="EMBL/GenBank/DDBJ databases">
        <title>Mechanisms controlling the formation of the plant cell surface in tip-growing cells are functionally conserved among land plants.</title>
        <authorList>
            <person name="Honkanen S."/>
            <person name="Jones V.A."/>
            <person name="Morieri G."/>
            <person name="Champion C."/>
            <person name="Hetherington A.J."/>
            <person name="Kelly S."/>
            <person name="Saint-Marcoux D."/>
            <person name="Proust H."/>
            <person name="Prescott H."/>
            <person name="Dolan L."/>
        </authorList>
    </citation>
    <scope>NUCLEOTIDE SEQUENCE [LARGE SCALE GENOMIC DNA]</scope>
    <source>
        <tissue evidence="2">Whole gametophyte</tissue>
    </source>
</reference>
<proteinExistence type="predicted"/>
<organism evidence="2 3">
    <name type="scientific">Marchantia polymorpha subsp. ruderalis</name>
    <dbReference type="NCBI Taxonomy" id="1480154"/>
    <lineage>
        <taxon>Eukaryota</taxon>
        <taxon>Viridiplantae</taxon>
        <taxon>Streptophyta</taxon>
        <taxon>Embryophyta</taxon>
        <taxon>Marchantiophyta</taxon>
        <taxon>Marchantiopsida</taxon>
        <taxon>Marchantiidae</taxon>
        <taxon>Marchantiales</taxon>
        <taxon>Marchantiaceae</taxon>
        <taxon>Marchantia</taxon>
    </lineage>
</organism>
<dbReference type="AlphaFoldDB" id="A0A176W297"/>
<dbReference type="Proteomes" id="UP000077202">
    <property type="component" value="Unassembled WGS sequence"/>
</dbReference>
<gene>
    <name evidence="2" type="ORF">AXG93_4666s1300</name>
</gene>
<protein>
    <submittedName>
        <fullName evidence="2">Uncharacterized protein</fullName>
    </submittedName>
</protein>
<dbReference type="EMBL" id="LVLJ01001967">
    <property type="protein sequence ID" value="OAE27159.1"/>
    <property type="molecule type" value="Genomic_DNA"/>
</dbReference>
<evidence type="ECO:0000313" key="2">
    <source>
        <dbReference type="EMBL" id="OAE27159.1"/>
    </source>
</evidence>
<comment type="caution">
    <text evidence="2">The sequence shown here is derived from an EMBL/GenBank/DDBJ whole genome shotgun (WGS) entry which is preliminary data.</text>
</comment>
<accession>A0A176W297</accession>
<name>A0A176W297_MARPO</name>
<sequence length="125" mass="13819">MNRNNLSIYCHLEQDVCGSRTEMCIPCGKYVRLREKNVHDVQFHGESGEAGISTREYNLPRSSGSSAVPADVSHRALPGSRGPPPVASRHRLMFTFAITGVAILIGQREEKAYNILNVSSVQQSY</sequence>
<evidence type="ECO:0000313" key="3">
    <source>
        <dbReference type="Proteomes" id="UP000077202"/>
    </source>
</evidence>